<accession>A0A1Q1G0D9</accession>
<dbReference type="AlphaFoldDB" id="A0A1Q1G0D9"/>
<reference evidence="1 2" key="1">
    <citation type="submission" date="2018-11" db="EMBL/GenBank/DDBJ databases">
        <title>Genomic Encyclopedia of Type Strains, Phase IV (KMG-IV): sequencing the most valuable type-strain genomes for metagenomic binning, comparative biology and taxonomic classification.</title>
        <authorList>
            <person name="Goeker M."/>
        </authorList>
    </citation>
    <scope>NUCLEOTIDE SEQUENCE [LARGE SCALE GENOMIC DNA]</scope>
    <source>
        <strain evidence="1 2">DSM 29158</strain>
    </source>
</reference>
<gene>
    <name evidence="1" type="ORF">EDD62_1471</name>
</gene>
<protein>
    <submittedName>
        <fullName evidence="1">Uncharacterized protein</fullName>
    </submittedName>
</protein>
<accession>A0A3N5BCJ0</accession>
<evidence type="ECO:0000313" key="1">
    <source>
        <dbReference type="EMBL" id="RPF55147.1"/>
    </source>
</evidence>
<dbReference type="RefSeq" id="WP_077139902.1">
    <property type="nucleotide sequence ID" value="NZ_CBCSGK010000007.1"/>
</dbReference>
<proteinExistence type="predicted"/>
<dbReference type="STRING" id="1849491.BVH56_02135"/>
<dbReference type="Proteomes" id="UP000277108">
    <property type="component" value="Unassembled WGS sequence"/>
</dbReference>
<dbReference type="EMBL" id="RKRK01000004">
    <property type="protein sequence ID" value="RPF55147.1"/>
    <property type="molecule type" value="Genomic_DNA"/>
</dbReference>
<sequence length="104" mass="12002">MNLKLNNKFVPAIIIGALAGGALSLIDKNTRQSMKNLPNDVQKVQSDLQVRNDPNQGFIGKIQDEVLFWKETIEDIRRENPELERQVMNAKDTLMEKRNQKRLK</sequence>
<comment type="caution">
    <text evidence="1">The sequence shown here is derived from an EMBL/GenBank/DDBJ whole genome shotgun (WGS) entry which is preliminary data.</text>
</comment>
<dbReference type="OrthoDB" id="2418595at2"/>
<evidence type="ECO:0000313" key="2">
    <source>
        <dbReference type="Proteomes" id="UP000277108"/>
    </source>
</evidence>
<keyword evidence="2" id="KW-1185">Reference proteome</keyword>
<name>A0A1Q1G0D9_9BACL</name>
<organism evidence="1 2">
    <name type="scientific">Abyssicoccus albus</name>
    <dbReference type="NCBI Taxonomy" id="1817405"/>
    <lineage>
        <taxon>Bacteria</taxon>
        <taxon>Bacillati</taxon>
        <taxon>Bacillota</taxon>
        <taxon>Bacilli</taxon>
        <taxon>Bacillales</taxon>
        <taxon>Abyssicoccaceae</taxon>
    </lineage>
</organism>